<organism evidence="2">
    <name type="scientific">marine metagenome</name>
    <dbReference type="NCBI Taxonomy" id="408172"/>
    <lineage>
        <taxon>unclassified sequences</taxon>
        <taxon>metagenomes</taxon>
        <taxon>ecological metagenomes</taxon>
    </lineage>
</organism>
<proteinExistence type="predicted"/>
<keyword evidence="1" id="KW-1133">Transmembrane helix</keyword>
<dbReference type="EMBL" id="UINC01228843">
    <property type="protein sequence ID" value="SVE60333.1"/>
    <property type="molecule type" value="Genomic_DNA"/>
</dbReference>
<gene>
    <name evidence="2" type="ORF">METZ01_LOCUS513187</name>
</gene>
<accession>A0A383EV97</accession>
<keyword evidence="1" id="KW-0472">Membrane</keyword>
<evidence type="ECO:0000256" key="1">
    <source>
        <dbReference type="SAM" id="Phobius"/>
    </source>
</evidence>
<keyword evidence="1" id="KW-0812">Transmembrane</keyword>
<evidence type="ECO:0000313" key="2">
    <source>
        <dbReference type="EMBL" id="SVE60333.1"/>
    </source>
</evidence>
<sequence>MSNNKFKFKQLLFFLTTIIVIIALLSFIIDKLLTS</sequence>
<reference evidence="2" key="1">
    <citation type="submission" date="2018-05" db="EMBL/GenBank/DDBJ databases">
        <authorList>
            <person name="Lanie J.A."/>
            <person name="Ng W.-L."/>
            <person name="Kazmierczak K.M."/>
            <person name="Andrzejewski T.M."/>
            <person name="Davidsen T.M."/>
            <person name="Wayne K.J."/>
            <person name="Tettelin H."/>
            <person name="Glass J.I."/>
            <person name="Rusch D."/>
            <person name="Podicherti R."/>
            <person name="Tsui H.-C.T."/>
            <person name="Winkler M.E."/>
        </authorList>
    </citation>
    <scope>NUCLEOTIDE SEQUENCE</scope>
</reference>
<dbReference type="AlphaFoldDB" id="A0A383EV97"/>
<name>A0A383EV97_9ZZZZ</name>
<feature type="transmembrane region" description="Helical" evidence="1">
    <location>
        <begin position="12"/>
        <end position="29"/>
    </location>
</feature>
<protein>
    <submittedName>
        <fullName evidence="2">Uncharacterized protein</fullName>
    </submittedName>
</protein>